<evidence type="ECO:0000256" key="9">
    <source>
        <dbReference type="SAM" id="MobiDB-lite"/>
    </source>
</evidence>
<proteinExistence type="predicted"/>
<dbReference type="GO" id="GO:0016301">
    <property type="term" value="F:kinase activity"/>
    <property type="evidence" value="ECO:0007669"/>
    <property type="project" value="UniProtKB-KW"/>
</dbReference>
<keyword evidence="10" id="KW-0472">Membrane</keyword>
<evidence type="ECO:0000313" key="12">
    <source>
        <dbReference type="EMBL" id="GIG86118.1"/>
    </source>
</evidence>
<organism evidence="12 13">
    <name type="scientific">Plantactinospora endophytica</name>
    <dbReference type="NCBI Taxonomy" id="673535"/>
    <lineage>
        <taxon>Bacteria</taxon>
        <taxon>Bacillati</taxon>
        <taxon>Actinomycetota</taxon>
        <taxon>Actinomycetes</taxon>
        <taxon>Micromonosporales</taxon>
        <taxon>Micromonosporaceae</taxon>
        <taxon>Plantactinospora</taxon>
    </lineage>
</organism>
<keyword evidence="5" id="KW-0547">Nucleotide-binding</keyword>
<comment type="catalytic activity">
    <reaction evidence="1">
        <text>ATP + protein L-histidine = ADP + protein N-phospho-L-histidine.</text>
        <dbReference type="EC" id="2.7.13.3"/>
    </reaction>
</comment>
<dbReference type="InterPro" id="IPR050482">
    <property type="entry name" value="Sensor_HK_TwoCompSys"/>
</dbReference>
<feature type="transmembrane region" description="Helical" evidence="10">
    <location>
        <begin position="108"/>
        <end position="141"/>
    </location>
</feature>
<evidence type="ECO:0000256" key="6">
    <source>
        <dbReference type="ARBA" id="ARBA00022777"/>
    </source>
</evidence>
<evidence type="ECO:0000256" key="10">
    <source>
        <dbReference type="SAM" id="Phobius"/>
    </source>
</evidence>
<dbReference type="RefSeq" id="WP_239140102.1">
    <property type="nucleotide sequence ID" value="NZ_BONW01000003.1"/>
</dbReference>
<feature type="compositionally biased region" description="Gly residues" evidence="9">
    <location>
        <begin position="284"/>
        <end position="298"/>
    </location>
</feature>
<evidence type="ECO:0000256" key="8">
    <source>
        <dbReference type="ARBA" id="ARBA00023012"/>
    </source>
</evidence>
<reference evidence="12 13" key="1">
    <citation type="submission" date="2021-01" db="EMBL/GenBank/DDBJ databases">
        <title>Whole genome shotgun sequence of Plantactinospora endophytica NBRC 110450.</title>
        <authorList>
            <person name="Komaki H."/>
            <person name="Tamura T."/>
        </authorList>
    </citation>
    <scope>NUCLEOTIDE SEQUENCE [LARGE SCALE GENOMIC DNA]</scope>
    <source>
        <strain evidence="12 13">NBRC 110450</strain>
    </source>
</reference>
<evidence type="ECO:0000256" key="4">
    <source>
        <dbReference type="ARBA" id="ARBA00022679"/>
    </source>
</evidence>
<accession>A0ABQ4DUK1</accession>
<evidence type="ECO:0000313" key="13">
    <source>
        <dbReference type="Proteomes" id="UP000646749"/>
    </source>
</evidence>
<feature type="transmembrane region" description="Helical" evidence="10">
    <location>
        <begin position="161"/>
        <end position="192"/>
    </location>
</feature>
<feature type="region of interest" description="Disordered" evidence="9">
    <location>
        <begin position="278"/>
        <end position="302"/>
    </location>
</feature>
<dbReference type="CDD" id="cd16917">
    <property type="entry name" value="HATPase_UhpB-NarQ-NarX-like"/>
    <property type="match status" value="1"/>
</dbReference>
<dbReference type="Pfam" id="PF07730">
    <property type="entry name" value="HisKA_3"/>
    <property type="match status" value="1"/>
</dbReference>
<feature type="region of interest" description="Disordered" evidence="9">
    <location>
        <begin position="380"/>
        <end position="404"/>
    </location>
</feature>
<evidence type="ECO:0000256" key="2">
    <source>
        <dbReference type="ARBA" id="ARBA00012438"/>
    </source>
</evidence>
<dbReference type="InterPro" id="IPR036890">
    <property type="entry name" value="HATPase_C_sf"/>
</dbReference>
<keyword evidence="6 12" id="KW-0418">Kinase</keyword>
<keyword evidence="13" id="KW-1185">Reference proteome</keyword>
<keyword evidence="4" id="KW-0808">Transferase</keyword>
<dbReference type="Gene3D" id="3.30.565.10">
    <property type="entry name" value="Histidine kinase-like ATPase, C-terminal domain"/>
    <property type="match status" value="1"/>
</dbReference>
<evidence type="ECO:0000259" key="11">
    <source>
        <dbReference type="Pfam" id="PF07730"/>
    </source>
</evidence>
<evidence type="ECO:0000256" key="5">
    <source>
        <dbReference type="ARBA" id="ARBA00022741"/>
    </source>
</evidence>
<dbReference type="EMBL" id="BONW01000003">
    <property type="protein sequence ID" value="GIG86118.1"/>
    <property type="molecule type" value="Genomic_DNA"/>
</dbReference>
<keyword evidence="3" id="KW-0597">Phosphoprotein</keyword>
<keyword evidence="10" id="KW-1133">Transmembrane helix</keyword>
<feature type="transmembrane region" description="Helical" evidence="10">
    <location>
        <begin position="20"/>
        <end position="40"/>
    </location>
</feature>
<dbReference type="EC" id="2.7.13.3" evidence="2"/>
<feature type="domain" description="Signal transduction histidine kinase subgroup 3 dimerisation and phosphoacceptor" evidence="11">
    <location>
        <begin position="212"/>
        <end position="278"/>
    </location>
</feature>
<gene>
    <name evidence="12" type="ORF">Pen02_10540</name>
</gene>
<keyword evidence="7" id="KW-0067">ATP-binding</keyword>
<protein>
    <recommendedName>
        <fullName evidence="2">histidine kinase</fullName>
        <ecNumber evidence="2">2.7.13.3</ecNumber>
    </recommendedName>
</protein>
<keyword evidence="8" id="KW-0902">Two-component regulatory system</keyword>
<comment type="caution">
    <text evidence="12">The sequence shown here is derived from an EMBL/GenBank/DDBJ whole genome shotgun (WGS) entry which is preliminary data.</text>
</comment>
<evidence type="ECO:0000256" key="1">
    <source>
        <dbReference type="ARBA" id="ARBA00000085"/>
    </source>
</evidence>
<sequence length="478" mass="49350">MTLRAVLAPLTSGTTYRRGVFLLLGGVLLLPYLLLVTVFAEMLRDSELPRSAVLVLLAVTAVIAALPLFLRGARALEIAAARALLGVELPEPAVGAAVDRETRLRSALWIAIHLISGGLVGFALIAALPMALVFLLAQVGVGTEALAGLRLGPLDESHQGWLSLVGIGMLMLLGYAVAGLGALAGLMAPVLLGPSQTERIAALERQAGRLAERNRLARELHDSVGHALTVATLQAAAAGELLDTDREFVRRALRAIEETGRAAMADLDHVLGLLREGDAERSGTGDGSVGGTLSGDGGRAPQRTLDELDRLVADTRATGLAVTVELAGDLGAVPAVVAREGYRIVQEGLTNAARYAGRRPVTLRVAAGADALEIELVNATGEPSGAARGRPGPGRSPGQRQGRGLAGIRERAVLLGGRVTAGPEDGNWRLAVWLPTTTVEGTSRAVVAGPGAVVDGAPRAVAGPGAVVEQRRGTERTS</sequence>
<evidence type="ECO:0000256" key="3">
    <source>
        <dbReference type="ARBA" id="ARBA00022553"/>
    </source>
</evidence>
<dbReference type="InterPro" id="IPR011712">
    <property type="entry name" value="Sig_transdc_His_kin_sub3_dim/P"/>
</dbReference>
<evidence type="ECO:0000256" key="7">
    <source>
        <dbReference type="ARBA" id="ARBA00022840"/>
    </source>
</evidence>
<dbReference type="Proteomes" id="UP000646749">
    <property type="component" value="Unassembled WGS sequence"/>
</dbReference>
<keyword evidence="10" id="KW-0812">Transmembrane</keyword>
<dbReference type="SUPFAM" id="SSF55874">
    <property type="entry name" value="ATPase domain of HSP90 chaperone/DNA topoisomerase II/histidine kinase"/>
    <property type="match status" value="1"/>
</dbReference>
<dbReference type="PANTHER" id="PTHR24421:SF10">
    <property type="entry name" value="NITRATE_NITRITE SENSOR PROTEIN NARQ"/>
    <property type="match status" value="1"/>
</dbReference>
<dbReference type="PANTHER" id="PTHR24421">
    <property type="entry name" value="NITRATE/NITRITE SENSOR PROTEIN NARX-RELATED"/>
    <property type="match status" value="1"/>
</dbReference>
<feature type="transmembrane region" description="Helical" evidence="10">
    <location>
        <begin position="52"/>
        <end position="70"/>
    </location>
</feature>
<name>A0ABQ4DUK1_9ACTN</name>
<dbReference type="Gene3D" id="1.20.5.1930">
    <property type="match status" value="1"/>
</dbReference>